<proteinExistence type="predicted"/>
<accession>A0ABP0CY37</accession>
<sequence>MCDNKRHLRTKVISLVGNPISHVAVRTLRLIFAIVVLGAIGRSLHLFRGPRAARIRFPDAWGFMLFTAVWTFLGAIFVLVAGLCYPVHRVVSYGRVAFITSAVYVATESCPLEDDVCGSINLAVGFGAIEALLFAVTAPLTTALVFFPPGNANINKINNNNLDHNNTRQALILSWKILRSPCRLAIGEYQQEETARQKLDV</sequence>
<keyword evidence="2 5" id="KW-0812">Transmembrane</keyword>
<feature type="domain" description="MARVEL" evidence="6">
    <location>
        <begin position="22"/>
        <end position="85"/>
    </location>
</feature>
<name>A0ABP0CY37_9PEZI</name>
<keyword evidence="8" id="KW-1185">Reference proteome</keyword>
<feature type="transmembrane region" description="Helical" evidence="5">
    <location>
        <begin position="20"/>
        <end position="40"/>
    </location>
</feature>
<evidence type="ECO:0000256" key="2">
    <source>
        <dbReference type="ARBA" id="ARBA00022692"/>
    </source>
</evidence>
<keyword evidence="3 5" id="KW-1133">Transmembrane helix</keyword>
<evidence type="ECO:0000256" key="4">
    <source>
        <dbReference type="ARBA" id="ARBA00023136"/>
    </source>
</evidence>
<feature type="transmembrane region" description="Helical" evidence="5">
    <location>
        <begin position="122"/>
        <end position="147"/>
    </location>
</feature>
<comment type="caution">
    <text evidence="7">The sequence shown here is derived from an EMBL/GenBank/DDBJ whole genome shotgun (WGS) entry which is preliminary data.</text>
</comment>
<evidence type="ECO:0000256" key="5">
    <source>
        <dbReference type="SAM" id="Phobius"/>
    </source>
</evidence>
<evidence type="ECO:0000313" key="7">
    <source>
        <dbReference type="EMBL" id="CAK7236846.1"/>
    </source>
</evidence>
<dbReference type="EMBL" id="CAWUHB010000126">
    <property type="protein sequence ID" value="CAK7236846.1"/>
    <property type="molecule type" value="Genomic_DNA"/>
</dbReference>
<dbReference type="InterPro" id="IPR008253">
    <property type="entry name" value="Marvel"/>
</dbReference>
<evidence type="ECO:0000256" key="3">
    <source>
        <dbReference type="ARBA" id="ARBA00022989"/>
    </source>
</evidence>
<evidence type="ECO:0000256" key="1">
    <source>
        <dbReference type="ARBA" id="ARBA00004141"/>
    </source>
</evidence>
<dbReference type="Proteomes" id="UP001642405">
    <property type="component" value="Unassembled WGS sequence"/>
</dbReference>
<protein>
    <recommendedName>
        <fullName evidence="6">MARVEL domain-containing protein</fullName>
    </recommendedName>
</protein>
<feature type="transmembrane region" description="Helical" evidence="5">
    <location>
        <begin position="61"/>
        <end position="88"/>
    </location>
</feature>
<reference evidence="7 8" key="1">
    <citation type="submission" date="2024-01" db="EMBL/GenBank/DDBJ databases">
        <authorList>
            <person name="Allen C."/>
            <person name="Tagirdzhanova G."/>
        </authorList>
    </citation>
    <scope>NUCLEOTIDE SEQUENCE [LARGE SCALE GENOMIC DNA]</scope>
</reference>
<keyword evidence="4 5" id="KW-0472">Membrane</keyword>
<gene>
    <name evidence="7" type="ORF">SCUCBS95973_009748</name>
</gene>
<dbReference type="Pfam" id="PF01284">
    <property type="entry name" value="MARVEL"/>
    <property type="match status" value="1"/>
</dbReference>
<evidence type="ECO:0000259" key="6">
    <source>
        <dbReference type="Pfam" id="PF01284"/>
    </source>
</evidence>
<comment type="subcellular location">
    <subcellularLocation>
        <location evidence="1">Membrane</location>
        <topology evidence="1">Multi-pass membrane protein</topology>
    </subcellularLocation>
</comment>
<organism evidence="7 8">
    <name type="scientific">Sporothrix curviconia</name>
    <dbReference type="NCBI Taxonomy" id="1260050"/>
    <lineage>
        <taxon>Eukaryota</taxon>
        <taxon>Fungi</taxon>
        <taxon>Dikarya</taxon>
        <taxon>Ascomycota</taxon>
        <taxon>Pezizomycotina</taxon>
        <taxon>Sordariomycetes</taxon>
        <taxon>Sordariomycetidae</taxon>
        <taxon>Ophiostomatales</taxon>
        <taxon>Ophiostomataceae</taxon>
        <taxon>Sporothrix</taxon>
    </lineage>
</organism>
<evidence type="ECO:0000313" key="8">
    <source>
        <dbReference type="Proteomes" id="UP001642405"/>
    </source>
</evidence>